<dbReference type="EMBL" id="JAWDGP010004277">
    <property type="protein sequence ID" value="KAK3765785.1"/>
    <property type="molecule type" value="Genomic_DNA"/>
</dbReference>
<evidence type="ECO:0000256" key="1">
    <source>
        <dbReference type="SAM" id="MobiDB-lite"/>
    </source>
</evidence>
<comment type="caution">
    <text evidence="2">The sequence shown here is derived from an EMBL/GenBank/DDBJ whole genome shotgun (WGS) entry which is preliminary data.</text>
</comment>
<reference evidence="2" key="1">
    <citation type="journal article" date="2023" name="G3 (Bethesda)">
        <title>A reference genome for the long-term kleptoplast-retaining sea slug Elysia crispata morphotype clarki.</title>
        <authorList>
            <person name="Eastman K.E."/>
            <person name="Pendleton A.L."/>
            <person name="Shaikh M.A."/>
            <person name="Suttiyut T."/>
            <person name="Ogas R."/>
            <person name="Tomko P."/>
            <person name="Gavelis G."/>
            <person name="Widhalm J.R."/>
            <person name="Wisecaver J.H."/>
        </authorList>
    </citation>
    <scope>NUCLEOTIDE SEQUENCE</scope>
    <source>
        <strain evidence="2">ECLA1</strain>
    </source>
</reference>
<feature type="compositionally biased region" description="Basic and acidic residues" evidence="1">
    <location>
        <begin position="144"/>
        <end position="162"/>
    </location>
</feature>
<dbReference type="AlphaFoldDB" id="A0AAE0ZAM1"/>
<proteinExistence type="predicted"/>
<dbReference type="Proteomes" id="UP001283361">
    <property type="component" value="Unassembled WGS sequence"/>
</dbReference>
<name>A0AAE0ZAM1_9GAST</name>
<sequence>MDLLQQTQADKPALPQERIATFMLTLILDGHFLSLVYLDNSRRRQVQIFNSLLDLLLDQDKRGYDNDDDDEEEEEKKEEDDDEDDKIVSKCTIVSSFRNICFTLDKVQNVTLITPVQLHRDDCVSVSFCCRPGKDNEDDSFGSRPEHIKTLSSTKREHERPKPHFDINMTRTHLEASRKYLSSYKTPRKMQKILNLLDYIHNFRTWGRQTQGHRFPLN</sequence>
<gene>
    <name evidence="2" type="ORF">RRG08_026256</name>
</gene>
<feature type="compositionally biased region" description="Acidic residues" evidence="1">
    <location>
        <begin position="66"/>
        <end position="85"/>
    </location>
</feature>
<feature type="region of interest" description="Disordered" evidence="1">
    <location>
        <begin position="63"/>
        <end position="85"/>
    </location>
</feature>
<keyword evidence="3" id="KW-1185">Reference proteome</keyword>
<accession>A0AAE0ZAM1</accession>
<protein>
    <submittedName>
        <fullName evidence="2">Uncharacterized protein</fullName>
    </submittedName>
</protein>
<organism evidence="2 3">
    <name type="scientific">Elysia crispata</name>
    <name type="common">lettuce slug</name>
    <dbReference type="NCBI Taxonomy" id="231223"/>
    <lineage>
        <taxon>Eukaryota</taxon>
        <taxon>Metazoa</taxon>
        <taxon>Spiralia</taxon>
        <taxon>Lophotrochozoa</taxon>
        <taxon>Mollusca</taxon>
        <taxon>Gastropoda</taxon>
        <taxon>Heterobranchia</taxon>
        <taxon>Euthyneura</taxon>
        <taxon>Panpulmonata</taxon>
        <taxon>Sacoglossa</taxon>
        <taxon>Placobranchoidea</taxon>
        <taxon>Plakobranchidae</taxon>
        <taxon>Elysia</taxon>
    </lineage>
</organism>
<evidence type="ECO:0000313" key="3">
    <source>
        <dbReference type="Proteomes" id="UP001283361"/>
    </source>
</evidence>
<evidence type="ECO:0000313" key="2">
    <source>
        <dbReference type="EMBL" id="KAK3765785.1"/>
    </source>
</evidence>
<feature type="region of interest" description="Disordered" evidence="1">
    <location>
        <begin position="135"/>
        <end position="162"/>
    </location>
</feature>